<dbReference type="InterPro" id="IPR029063">
    <property type="entry name" value="SAM-dependent_MTases_sf"/>
</dbReference>
<evidence type="ECO:0008006" key="3">
    <source>
        <dbReference type="Google" id="ProtNLM"/>
    </source>
</evidence>
<keyword evidence="2" id="KW-1185">Reference proteome</keyword>
<dbReference type="RefSeq" id="WP_123566390.1">
    <property type="nucleotide sequence ID" value="NZ_MOAM01000022.1"/>
</dbReference>
<comment type="caution">
    <text evidence="1">The sequence shown here is derived from an EMBL/GenBank/DDBJ whole genome shotgun (WGS) entry which is preliminary data.</text>
</comment>
<dbReference type="Proteomes" id="UP000285286">
    <property type="component" value="Unassembled WGS sequence"/>
</dbReference>
<dbReference type="SUPFAM" id="SSF53335">
    <property type="entry name" value="S-adenosyl-L-methionine-dependent methyltransferases"/>
    <property type="match status" value="1"/>
</dbReference>
<sequence>MPRALHQLEQFRREYTHNWRVNANSHRNQGHYAWMTAQVEGYLRILEIGCGVGHSNLALLKNGHTLVCVGGHCHFTDR</sequence>
<protein>
    <recommendedName>
        <fullName evidence="3">Methyltransferase type 11 domain-containing protein</fullName>
    </recommendedName>
</protein>
<gene>
    <name evidence="1" type="ORF">BHU25_14480</name>
</gene>
<evidence type="ECO:0000313" key="1">
    <source>
        <dbReference type="EMBL" id="ROL72809.1"/>
    </source>
</evidence>
<name>A0A423DML0_9PSED</name>
<dbReference type="AlphaFoldDB" id="A0A423DML0"/>
<dbReference type="EMBL" id="MOAM01000022">
    <property type="protein sequence ID" value="ROL72809.1"/>
    <property type="molecule type" value="Genomic_DNA"/>
</dbReference>
<organism evidence="1 2">
    <name type="scientific">Pseudomonas vranovensis</name>
    <dbReference type="NCBI Taxonomy" id="321661"/>
    <lineage>
        <taxon>Bacteria</taxon>
        <taxon>Pseudomonadati</taxon>
        <taxon>Pseudomonadota</taxon>
        <taxon>Gammaproteobacteria</taxon>
        <taxon>Pseudomonadales</taxon>
        <taxon>Pseudomonadaceae</taxon>
        <taxon>Pseudomonas</taxon>
    </lineage>
</organism>
<accession>A0A423DML0</accession>
<evidence type="ECO:0000313" key="2">
    <source>
        <dbReference type="Proteomes" id="UP000285286"/>
    </source>
</evidence>
<dbReference type="Gene3D" id="3.40.50.150">
    <property type="entry name" value="Vaccinia Virus protein VP39"/>
    <property type="match status" value="1"/>
</dbReference>
<proteinExistence type="predicted"/>
<reference evidence="1 2" key="1">
    <citation type="submission" date="2016-10" db="EMBL/GenBank/DDBJ databases">
        <title>Comparative genome analysis of multiple Pseudomonas spp. focuses on biocontrol and plant growth promoting traits.</title>
        <authorList>
            <person name="Tao X.-Y."/>
            <person name="Taylor C.G."/>
        </authorList>
    </citation>
    <scope>NUCLEOTIDE SEQUENCE [LARGE SCALE GENOMIC DNA]</scope>
    <source>
        <strain evidence="1 2">15D11</strain>
    </source>
</reference>